<gene>
    <name evidence="1" type="ORF">PSON_ATCC_30995.1.T1480045</name>
</gene>
<comment type="caution">
    <text evidence="1">The sequence shown here is derived from an EMBL/GenBank/DDBJ whole genome shotgun (WGS) entry which is preliminary data.</text>
</comment>
<proteinExistence type="predicted"/>
<dbReference type="OrthoDB" id="292834at2759"/>
<dbReference type="Proteomes" id="UP000692954">
    <property type="component" value="Unassembled WGS sequence"/>
</dbReference>
<reference evidence="1" key="1">
    <citation type="submission" date="2021-01" db="EMBL/GenBank/DDBJ databases">
        <authorList>
            <consortium name="Genoscope - CEA"/>
            <person name="William W."/>
        </authorList>
    </citation>
    <scope>NUCLEOTIDE SEQUENCE</scope>
</reference>
<protein>
    <submittedName>
        <fullName evidence="1">Uncharacterized protein</fullName>
    </submittedName>
</protein>
<evidence type="ECO:0000313" key="1">
    <source>
        <dbReference type="EMBL" id="CAD8123948.1"/>
    </source>
</evidence>
<organism evidence="1 2">
    <name type="scientific">Paramecium sonneborni</name>
    <dbReference type="NCBI Taxonomy" id="65129"/>
    <lineage>
        <taxon>Eukaryota</taxon>
        <taxon>Sar</taxon>
        <taxon>Alveolata</taxon>
        <taxon>Ciliophora</taxon>
        <taxon>Intramacronucleata</taxon>
        <taxon>Oligohymenophorea</taxon>
        <taxon>Peniculida</taxon>
        <taxon>Parameciidae</taxon>
        <taxon>Paramecium</taxon>
    </lineage>
</organism>
<evidence type="ECO:0000313" key="2">
    <source>
        <dbReference type="Proteomes" id="UP000692954"/>
    </source>
</evidence>
<sequence length="61" mass="7351">MNSRTPQNNVFAIQKSLKKSNNHYPQDQREFLGQFLGDHDIQKEFKKVDYHNPKDLSWNQF</sequence>
<name>A0A8S1R809_9CILI</name>
<keyword evidence="2" id="KW-1185">Reference proteome</keyword>
<dbReference type="EMBL" id="CAJJDN010000148">
    <property type="protein sequence ID" value="CAD8123948.1"/>
    <property type="molecule type" value="Genomic_DNA"/>
</dbReference>
<accession>A0A8S1R809</accession>
<dbReference type="AlphaFoldDB" id="A0A8S1R809"/>